<sequence length="80" mass="7802">MIVGAAGASAVAEVVEAAVSPAASAEAPVAVTTERREGRVTCGTAGRGDVSRVAGAGCRSPPAAWGVFPDCVLSPEVCAF</sequence>
<keyword evidence="2" id="KW-1185">Reference proteome</keyword>
<protein>
    <recommendedName>
        <fullName evidence="3">Secreted protein</fullName>
    </recommendedName>
</protein>
<evidence type="ECO:0000313" key="2">
    <source>
        <dbReference type="Proteomes" id="UP001500034"/>
    </source>
</evidence>
<reference evidence="2" key="1">
    <citation type="journal article" date="2019" name="Int. J. Syst. Evol. Microbiol.">
        <title>The Global Catalogue of Microorganisms (GCM) 10K type strain sequencing project: providing services to taxonomists for standard genome sequencing and annotation.</title>
        <authorList>
            <consortium name="The Broad Institute Genomics Platform"/>
            <consortium name="The Broad Institute Genome Sequencing Center for Infectious Disease"/>
            <person name="Wu L."/>
            <person name="Ma J."/>
        </authorList>
    </citation>
    <scope>NUCLEOTIDE SEQUENCE [LARGE SCALE GENOMIC DNA]</scope>
    <source>
        <strain evidence="2">JCM 17027</strain>
    </source>
</reference>
<proteinExistence type="predicted"/>
<comment type="caution">
    <text evidence="1">The sequence shown here is derived from an EMBL/GenBank/DDBJ whole genome shotgun (WGS) entry which is preliminary data.</text>
</comment>
<dbReference type="Proteomes" id="UP001500034">
    <property type="component" value="Unassembled WGS sequence"/>
</dbReference>
<accession>A0ABP7RND2</accession>
<gene>
    <name evidence="1" type="ORF">GCM10022384_53770</name>
</gene>
<evidence type="ECO:0008006" key="3">
    <source>
        <dbReference type="Google" id="ProtNLM"/>
    </source>
</evidence>
<evidence type="ECO:0000313" key="1">
    <source>
        <dbReference type="EMBL" id="GAA4000021.1"/>
    </source>
</evidence>
<name>A0ABP7RND2_9ACTN</name>
<organism evidence="1 2">
    <name type="scientific">Streptomyces marokkonensis</name>
    <dbReference type="NCBI Taxonomy" id="324855"/>
    <lineage>
        <taxon>Bacteria</taxon>
        <taxon>Bacillati</taxon>
        <taxon>Actinomycetota</taxon>
        <taxon>Actinomycetes</taxon>
        <taxon>Kitasatosporales</taxon>
        <taxon>Streptomycetaceae</taxon>
        <taxon>Streptomyces</taxon>
    </lineage>
</organism>
<dbReference type="EMBL" id="BAABCQ010000136">
    <property type="protein sequence ID" value="GAA4000021.1"/>
    <property type="molecule type" value="Genomic_DNA"/>
</dbReference>